<keyword evidence="6" id="KW-1185">Reference proteome</keyword>
<organism evidence="5 6">
    <name type="scientific">Peredibacter starrii</name>
    <dbReference type="NCBI Taxonomy" id="28202"/>
    <lineage>
        <taxon>Bacteria</taxon>
        <taxon>Pseudomonadati</taxon>
        <taxon>Bdellovibrionota</taxon>
        <taxon>Bacteriovoracia</taxon>
        <taxon>Bacteriovoracales</taxon>
        <taxon>Bacteriovoracaceae</taxon>
        <taxon>Peredibacter</taxon>
    </lineage>
</organism>
<dbReference type="Gene3D" id="3.40.50.1000">
    <property type="entry name" value="HAD superfamily/HAD-like"/>
    <property type="match status" value="1"/>
</dbReference>
<dbReference type="SUPFAM" id="SSF56784">
    <property type="entry name" value="HAD-like"/>
    <property type="match status" value="1"/>
</dbReference>
<dbReference type="EC" id="3.1.3.18" evidence="4"/>
<dbReference type="AlphaFoldDB" id="A0AAX4HKK8"/>
<evidence type="ECO:0000256" key="4">
    <source>
        <dbReference type="ARBA" id="ARBA00013078"/>
    </source>
</evidence>
<proteinExistence type="inferred from homology"/>
<evidence type="ECO:0000256" key="2">
    <source>
        <dbReference type="ARBA" id="ARBA00004818"/>
    </source>
</evidence>
<evidence type="ECO:0000256" key="3">
    <source>
        <dbReference type="ARBA" id="ARBA00006171"/>
    </source>
</evidence>
<dbReference type="EMBL" id="CP139487">
    <property type="protein sequence ID" value="WPU63771.1"/>
    <property type="molecule type" value="Genomic_DNA"/>
</dbReference>
<name>A0AAX4HKK8_9BACT</name>
<dbReference type="PANTHER" id="PTHR43434:SF1">
    <property type="entry name" value="PHOSPHOGLYCOLATE PHOSPHATASE"/>
    <property type="match status" value="1"/>
</dbReference>
<keyword evidence="5" id="KW-0378">Hydrolase</keyword>
<dbReference type="KEGG" id="psti:SOO65_13840"/>
<dbReference type="InterPro" id="IPR050155">
    <property type="entry name" value="HAD-like_hydrolase_sf"/>
</dbReference>
<evidence type="ECO:0000256" key="1">
    <source>
        <dbReference type="ARBA" id="ARBA00000830"/>
    </source>
</evidence>
<dbReference type="GO" id="GO:0006281">
    <property type="term" value="P:DNA repair"/>
    <property type="evidence" value="ECO:0007669"/>
    <property type="project" value="TreeGrafter"/>
</dbReference>
<dbReference type="Proteomes" id="UP001324634">
    <property type="component" value="Chromosome"/>
</dbReference>
<comment type="catalytic activity">
    <reaction evidence="1">
        <text>2-phosphoglycolate + H2O = glycolate + phosphate</text>
        <dbReference type="Rhea" id="RHEA:14369"/>
        <dbReference type="ChEBI" id="CHEBI:15377"/>
        <dbReference type="ChEBI" id="CHEBI:29805"/>
        <dbReference type="ChEBI" id="CHEBI:43474"/>
        <dbReference type="ChEBI" id="CHEBI:58033"/>
        <dbReference type="EC" id="3.1.3.18"/>
    </reaction>
</comment>
<comment type="pathway">
    <text evidence="2">Organic acid metabolism; glycolate biosynthesis; glycolate from 2-phosphoglycolate: step 1/1.</text>
</comment>
<sequence length="179" mass="19689">MIHGGICTGGLCGCKYVGETIKIFSYMKHVIFDCDGTLIDTSGSKYKLFPGIKELLAELSPHCLLYVWTARGRSSTLRILEELGVYSYFDRFCCIDDSFPKPHVGGLIDLVGKAPKHSICVIGDSFNDMLGAKNFGVMGIGAVWNRDVDMHYLKDAGADFIVSHPSECSILIQQNLKAE</sequence>
<accession>A0AAX4HKK8</accession>
<dbReference type="InterPro" id="IPR023214">
    <property type="entry name" value="HAD_sf"/>
</dbReference>
<dbReference type="PANTHER" id="PTHR43434">
    <property type="entry name" value="PHOSPHOGLYCOLATE PHOSPHATASE"/>
    <property type="match status" value="1"/>
</dbReference>
<evidence type="ECO:0000313" key="6">
    <source>
        <dbReference type="Proteomes" id="UP001324634"/>
    </source>
</evidence>
<dbReference type="Pfam" id="PF13419">
    <property type="entry name" value="HAD_2"/>
    <property type="match status" value="1"/>
</dbReference>
<dbReference type="RefSeq" id="WP_321391137.1">
    <property type="nucleotide sequence ID" value="NZ_CP139487.1"/>
</dbReference>
<protein>
    <recommendedName>
        <fullName evidence="4">phosphoglycolate phosphatase</fullName>
        <ecNumber evidence="4">3.1.3.18</ecNumber>
    </recommendedName>
</protein>
<gene>
    <name evidence="5" type="ORF">SOO65_13840</name>
</gene>
<dbReference type="GO" id="GO:0008967">
    <property type="term" value="F:phosphoglycolate phosphatase activity"/>
    <property type="evidence" value="ECO:0007669"/>
    <property type="project" value="UniProtKB-EC"/>
</dbReference>
<comment type="similarity">
    <text evidence="3">Belongs to the HAD-like hydrolase superfamily. CbbY/CbbZ/Gph/YieH family.</text>
</comment>
<evidence type="ECO:0000313" key="5">
    <source>
        <dbReference type="EMBL" id="WPU63771.1"/>
    </source>
</evidence>
<dbReference type="InterPro" id="IPR036412">
    <property type="entry name" value="HAD-like_sf"/>
</dbReference>
<dbReference type="InterPro" id="IPR041492">
    <property type="entry name" value="HAD_2"/>
</dbReference>
<reference evidence="5 6" key="1">
    <citation type="submission" date="2023-11" db="EMBL/GenBank/DDBJ databases">
        <title>Peredibacter starrii A3.12.</title>
        <authorList>
            <person name="Mitchell R.J."/>
        </authorList>
    </citation>
    <scope>NUCLEOTIDE SEQUENCE [LARGE SCALE GENOMIC DNA]</scope>
    <source>
        <strain evidence="5 6">A3.12</strain>
    </source>
</reference>